<evidence type="ECO:0000313" key="1">
    <source>
        <dbReference type="EMBL" id="ETW99303.1"/>
    </source>
</evidence>
<dbReference type="Proteomes" id="UP000019141">
    <property type="component" value="Unassembled WGS sequence"/>
</dbReference>
<name>W4LMK7_ENTF1</name>
<sequence>MTDHDLSYPTRDINLTLRACNPAEPLPPGDQRWYDFRTLRGGSVVEEMQRILRALPVEGDFHHRVLCGHRGSGKSTELLYLKQWADQNGFLTVRIEVDVHLGMITPQFSDLYLLTAMAVEDAMQRDIGRPLPARNVRQVVQWFAEVTQEDRETVKSELAVEAGVQLNASIPLLGKLFGKFCSAIKAGSQHAEIVRQRLRNFPDTLIDQTNELLRTANETLSEHQRPRGVLLLFDNLDRYEVGQIDSVLVRGASLMRRLASHAIFVIPIGLEYAPPSGPIQDEYSPSFVLPMLALRRHQDGWQTTVEASSYNEAAINMMLESLEQRLVVDELFDDPADAVLLVKMSGGCVRDLMHLVTLAFQQAGDTFSHPAVMRAIQQYRATFARRLTPEDYAQLAQIAHRESVPRDALTARLLHYRYALEYTGNGGSWMDVHPLIVEIEEFGHAFTGQRLVQG</sequence>
<reference evidence="1 2" key="1">
    <citation type="journal article" date="2014" name="Nature">
        <title>An environmental bacterial taxon with a large and distinct metabolic repertoire.</title>
        <authorList>
            <person name="Wilson M.C."/>
            <person name="Mori T."/>
            <person name="Ruckert C."/>
            <person name="Uria A.R."/>
            <person name="Helf M.J."/>
            <person name="Takada K."/>
            <person name="Gernert C."/>
            <person name="Steffens U.A."/>
            <person name="Heycke N."/>
            <person name="Schmitt S."/>
            <person name="Rinke C."/>
            <person name="Helfrich E.J."/>
            <person name="Brachmann A.O."/>
            <person name="Gurgui C."/>
            <person name="Wakimoto T."/>
            <person name="Kracht M."/>
            <person name="Crusemann M."/>
            <person name="Hentschel U."/>
            <person name="Abe I."/>
            <person name="Matsunaga S."/>
            <person name="Kalinowski J."/>
            <person name="Takeyama H."/>
            <person name="Piel J."/>
        </authorList>
    </citation>
    <scope>NUCLEOTIDE SEQUENCE [LARGE SCALE GENOMIC DNA]</scope>
    <source>
        <strain evidence="2">TSY1</strain>
    </source>
</reference>
<evidence type="ECO:0008006" key="3">
    <source>
        <dbReference type="Google" id="ProtNLM"/>
    </source>
</evidence>
<dbReference type="AlphaFoldDB" id="W4LMK7"/>
<accession>W4LMK7</accession>
<dbReference type="HOGENOM" id="CLU_041246_1_0_7"/>
<dbReference type="EMBL" id="AZHW01000463">
    <property type="protein sequence ID" value="ETW99303.1"/>
    <property type="molecule type" value="Genomic_DNA"/>
</dbReference>
<gene>
    <name evidence="1" type="ORF">ETSY1_15500</name>
</gene>
<comment type="caution">
    <text evidence="1">The sequence shown here is derived from an EMBL/GenBank/DDBJ whole genome shotgun (WGS) entry which is preliminary data.</text>
</comment>
<organism evidence="1 2">
    <name type="scientific">Entotheonella factor</name>
    <dbReference type="NCBI Taxonomy" id="1429438"/>
    <lineage>
        <taxon>Bacteria</taxon>
        <taxon>Pseudomonadati</taxon>
        <taxon>Nitrospinota/Tectimicrobiota group</taxon>
        <taxon>Candidatus Tectimicrobiota</taxon>
        <taxon>Candidatus Entotheonellia</taxon>
        <taxon>Candidatus Entotheonellales</taxon>
        <taxon>Candidatus Entotheonellaceae</taxon>
        <taxon>Candidatus Entotheonella</taxon>
    </lineage>
</organism>
<evidence type="ECO:0000313" key="2">
    <source>
        <dbReference type="Proteomes" id="UP000019141"/>
    </source>
</evidence>
<dbReference type="SUPFAM" id="SSF52540">
    <property type="entry name" value="P-loop containing nucleoside triphosphate hydrolases"/>
    <property type="match status" value="1"/>
</dbReference>
<protein>
    <recommendedName>
        <fullName evidence="3">Orc1-like AAA ATPase domain-containing protein</fullName>
    </recommendedName>
</protein>
<keyword evidence="2" id="KW-1185">Reference proteome</keyword>
<proteinExistence type="predicted"/>
<dbReference type="InterPro" id="IPR027417">
    <property type="entry name" value="P-loop_NTPase"/>
</dbReference>